<evidence type="ECO:0000259" key="7">
    <source>
        <dbReference type="PROSITE" id="PS50048"/>
    </source>
</evidence>
<feature type="region of interest" description="Disordered" evidence="6">
    <location>
        <begin position="1"/>
        <end position="41"/>
    </location>
</feature>
<dbReference type="InterPro" id="IPR036864">
    <property type="entry name" value="Zn2-C6_fun-type_DNA-bd_sf"/>
</dbReference>
<proteinExistence type="predicted"/>
<dbReference type="GO" id="GO:0000981">
    <property type="term" value="F:DNA-binding transcription factor activity, RNA polymerase II-specific"/>
    <property type="evidence" value="ECO:0007669"/>
    <property type="project" value="InterPro"/>
</dbReference>
<evidence type="ECO:0000256" key="5">
    <source>
        <dbReference type="ARBA" id="ARBA00023242"/>
    </source>
</evidence>
<name>A0A3S4AT38_9PEZI</name>
<evidence type="ECO:0000256" key="2">
    <source>
        <dbReference type="ARBA" id="ARBA00023015"/>
    </source>
</evidence>
<dbReference type="CDD" id="cd00067">
    <property type="entry name" value="GAL4"/>
    <property type="match status" value="1"/>
</dbReference>
<feature type="region of interest" description="Disordered" evidence="6">
    <location>
        <begin position="245"/>
        <end position="288"/>
    </location>
</feature>
<dbReference type="EMBL" id="OUUZ01000015">
    <property type="protein sequence ID" value="SPQ25355.1"/>
    <property type="molecule type" value="Genomic_DNA"/>
</dbReference>
<dbReference type="PRINTS" id="PR00755">
    <property type="entry name" value="AFLATOXINBRP"/>
</dbReference>
<keyword evidence="3" id="KW-0238">DNA-binding</keyword>
<dbReference type="AlphaFoldDB" id="A0A3S4AT38"/>
<accession>A0A3S4AT38</accession>
<feature type="domain" description="Zn(2)-C6 fungal-type" evidence="7">
    <location>
        <begin position="47"/>
        <end position="77"/>
    </location>
</feature>
<dbReference type="GO" id="GO:0045122">
    <property type="term" value="P:aflatoxin biosynthetic process"/>
    <property type="evidence" value="ECO:0007669"/>
    <property type="project" value="InterPro"/>
</dbReference>
<dbReference type="GO" id="GO:0005634">
    <property type="term" value="C:nucleus"/>
    <property type="evidence" value="ECO:0007669"/>
    <property type="project" value="InterPro"/>
</dbReference>
<keyword evidence="5" id="KW-0539">Nucleus</keyword>
<dbReference type="PANTHER" id="PTHR31069">
    <property type="entry name" value="OLEATE-ACTIVATED TRANSCRIPTION FACTOR 1-RELATED"/>
    <property type="match status" value="1"/>
</dbReference>
<organism evidence="8 9">
    <name type="scientific">Thermothielavioides terrestris</name>
    <dbReference type="NCBI Taxonomy" id="2587410"/>
    <lineage>
        <taxon>Eukaryota</taxon>
        <taxon>Fungi</taxon>
        <taxon>Dikarya</taxon>
        <taxon>Ascomycota</taxon>
        <taxon>Pezizomycotina</taxon>
        <taxon>Sordariomycetes</taxon>
        <taxon>Sordariomycetidae</taxon>
        <taxon>Sordariales</taxon>
        <taxon>Chaetomiaceae</taxon>
        <taxon>Thermothielavioides</taxon>
    </lineage>
</organism>
<feature type="compositionally biased region" description="Polar residues" evidence="6">
    <location>
        <begin position="425"/>
        <end position="435"/>
    </location>
</feature>
<keyword evidence="4" id="KW-0804">Transcription</keyword>
<feature type="region of interest" description="Disordered" evidence="6">
    <location>
        <begin position="501"/>
        <end position="520"/>
    </location>
</feature>
<dbReference type="InterPro" id="IPR013700">
    <property type="entry name" value="AflR"/>
</dbReference>
<keyword evidence="2" id="KW-0805">Transcription regulation</keyword>
<dbReference type="PROSITE" id="PS50048">
    <property type="entry name" value="ZN2_CY6_FUNGAL_2"/>
    <property type="match status" value="1"/>
</dbReference>
<evidence type="ECO:0000256" key="3">
    <source>
        <dbReference type="ARBA" id="ARBA00023125"/>
    </source>
</evidence>
<feature type="region of interest" description="Disordered" evidence="6">
    <location>
        <begin position="79"/>
        <end position="101"/>
    </location>
</feature>
<dbReference type="PROSITE" id="PS00463">
    <property type="entry name" value="ZN2_CY6_FUNGAL_1"/>
    <property type="match status" value="1"/>
</dbReference>
<evidence type="ECO:0000256" key="4">
    <source>
        <dbReference type="ARBA" id="ARBA00023163"/>
    </source>
</evidence>
<sequence>MAAESHLSPERTIEVFGGGASSASPGPPRGPTASMAPTATGEKLRDSCQACAVSKVKCNKDKPSCSRCKRRGTVCEYFATKRPGRKRNGNQPPAQRQPPLELPDDAATAWTGSFADGFMLDVVGSAQPDMKTPWFGTGPLTGPVPVDGVPGSPLPSAWPPSPASRVLDSAISSASDLMFGTLTPDMSAFAPLTHQTATPASPASLIDISDRDADANADGVGQSRDPASPSAATLDIFSVFARNSESDGSESSSSVSRPARAGFSPGGATWSMRPSKRVKTVTTTTTTPPTTAAATAATAECLTYPVLQDEPPLDRLPGACHAQALRLVRNCLRNRTNGMLDSAKPDPFPQLQTQSVSPQAVVGENKRTIEAVHAVLGCSCSAGNGALLIMLSLAVWDVLDAYAAAARSQEPESPENSPGSSLSSFHSADPSTTFAGSWPATRPSRPRSLSALTIATTLSSHASNQSRDRPRLDRKGAQLILGELHRVQRVVKEISGRLEEYHGSRGGSRMTPGKDGDAGDQGVSAELHMPFFFSEATCKQMARDLKERVRTLAKVLIQTLQDG</sequence>
<evidence type="ECO:0000313" key="9">
    <source>
        <dbReference type="Proteomes" id="UP000289323"/>
    </source>
</evidence>
<keyword evidence="1" id="KW-0479">Metal-binding</keyword>
<dbReference type="InterPro" id="IPR050675">
    <property type="entry name" value="OAF3"/>
</dbReference>
<dbReference type="Proteomes" id="UP000289323">
    <property type="component" value="Unassembled WGS sequence"/>
</dbReference>
<evidence type="ECO:0000256" key="6">
    <source>
        <dbReference type="SAM" id="MobiDB-lite"/>
    </source>
</evidence>
<dbReference type="GO" id="GO:0003677">
    <property type="term" value="F:DNA binding"/>
    <property type="evidence" value="ECO:0007669"/>
    <property type="project" value="UniProtKB-KW"/>
</dbReference>
<dbReference type="Gene3D" id="4.10.240.10">
    <property type="entry name" value="Zn(2)-C6 fungal-type DNA-binding domain"/>
    <property type="match status" value="1"/>
</dbReference>
<feature type="region of interest" description="Disordered" evidence="6">
    <location>
        <begin position="408"/>
        <end position="446"/>
    </location>
</feature>
<reference evidence="8 9" key="1">
    <citation type="submission" date="2018-04" db="EMBL/GenBank/DDBJ databases">
        <authorList>
            <person name="Huttner S."/>
            <person name="Dainat J."/>
        </authorList>
    </citation>
    <scope>NUCLEOTIDE SEQUENCE [LARGE SCALE GENOMIC DNA]</scope>
</reference>
<dbReference type="InterPro" id="IPR001138">
    <property type="entry name" value="Zn2Cys6_DnaBD"/>
</dbReference>
<protein>
    <submittedName>
        <fullName evidence="8">Fd2cb161-871b-46ec-aeb5-b263982ce9af</fullName>
    </submittedName>
</protein>
<dbReference type="SMART" id="SM00066">
    <property type="entry name" value="GAL4"/>
    <property type="match status" value="1"/>
</dbReference>
<evidence type="ECO:0000256" key="1">
    <source>
        <dbReference type="ARBA" id="ARBA00022723"/>
    </source>
</evidence>
<dbReference type="GO" id="GO:0008270">
    <property type="term" value="F:zinc ion binding"/>
    <property type="evidence" value="ECO:0007669"/>
    <property type="project" value="InterPro"/>
</dbReference>
<dbReference type="Pfam" id="PF08493">
    <property type="entry name" value="AflR"/>
    <property type="match status" value="1"/>
</dbReference>
<evidence type="ECO:0000313" key="8">
    <source>
        <dbReference type="EMBL" id="SPQ25355.1"/>
    </source>
</evidence>
<feature type="compositionally biased region" description="Low complexity" evidence="6">
    <location>
        <begin position="414"/>
        <end position="424"/>
    </location>
</feature>
<dbReference type="PANTHER" id="PTHR31069:SF31">
    <property type="entry name" value="MONODICTYPHENONE CLUSTER TRANSCRIPTION FACTOR-RELATED"/>
    <property type="match status" value="1"/>
</dbReference>
<dbReference type="Pfam" id="PF00172">
    <property type="entry name" value="Zn_clus"/>
    <property type="match status" value="1"/>
</dbReference>
<gene>
    <name evidence="8" type="ORF">TT172_LOCUS7774</name>
</gene>
<dbReference type="SUPFAM" id="SSF57701">
    <property type="entry name" value="Zn2/Cys6 DNA-binding domain"/>
    <property type="match status" value="1"/>
</dbReference>